<sequence length="130" mass="14556">MLAQRFAPALVIPTSIRWGLKNAARLVAGERTTAIFQAEFSLLLHVEDWVAALQKYHSIIGCCKQNFAVIGRVAFRLSESVRAVFAHLQPSPLAADQRIVKLRICRLAQEFEIRGAHRLVGLFQFGSRAE</sequence>
<proteinExistence type="predicted"/>
<name>A0A176ZET1_9BRAD</name>
<keyword evidence="2" id="KW-1185">Reference proteome</keyword>
<evidence type="ECO:0000313" key="1">
    <source>
        <dbReference type="EMBL" id="OAF19049.1"/>
    </source>
</evidence>
<organism evidence="1 2">
    <name type="scientific">Bradyrhizobium neotropicale</name>
    <dbReference type="NCBI Taxonomy" id="1497615"/>
    <lineage>
        <taxon>Bacteria</taxon>
        <taxon>Pseudomonadati</taxon>
        <taxon>Pseudomonadota</taxon>
        <taxon>Alphaproteobacteria</taxon>
        <taxon>Hyphomicrobiales</taxon>
        <taxon>Nitrobacteraceae</taxon>
        <taxon>Bradyrhizobium</taxon>
    </lineage>
</organism>
<evidence type="ECO:0000313" key="2">
    <source>
        <dbReference type="Proteomes" id="UP000077173"/>
    </source>
</evidence>
<dbReference type="AlphaFoldDB" id="A0A176ZET1"/>
<protein>
    <submittedName>
        <fullName evidence="1">Uncharacterized protein</fullName>
    </submittedName>
</protein>
<dbReference type="EMBL" id="LSEF01000028">
    <property type="protein sequence ID" value="OAF19049.1"/>
    <property type="molecule type" value="Genomic_DNA"/>
</dbReference>
<gene>
    <name evidence="1" type="ORF">AXW67_39245</name>
</gene>
<dbReference type="Proteomes" id="UP000077173">
    <property type="component" value="Unassembled WGS sequence"/>
</dbReference>
<accession>A0A176ZET1</accession>
<reference evidence="1 2" key="1">
    <citation type="submission" date="2016-02" db="EMBL/GenBank/DDBJ databases">
        <title>Draft genome sequence of the strain BR 10247T Bradyrhizobium neotropicale isolated from nodules of Centrolobium paraense.</title>
        <authorList>
            <person name="Simoes-Araujo J.L."/>
            <person name="Barauna A.C."/>
            <person name="Silva K."/>
            <person name="Zilli J.E."/>
        </authorList>
    </citation>
    <scope>NUCLEOTIDE SEQUENCE [LARGE SCALE GENOMIC DNA]</scope>
    <source>
        <strain evidence="1 2">BR 10247</strain>
    </source>
</reference>
<comment type="caution">
    <text evidence="1">The sequence shown here is derived from an EMBL/GenBank/DDBJ whole genome shotgun (WGS) entry which is preliminary data.</text>
</comment>